<evidence type="ECO:0000256" key="2">
    <source>
        <dbReference type="ARBA" id="ARBA00022723"/>
    </source>
</evidence>
<keyword evidence="5" id="KW-0862">Zinc</keyword>
<evidence type="ECO:0000256" key="4">
    <source>
        <dbReference type="ARBA" id="ARBA00022771"/>
    </source>
</evidence>
<feature type="region of interest" description="Disordered" evidence="7">
    <location>
        <begin position="1"/>
        <end position="23"/>
    </location>
</feature>
<dbReference type="GO" id="GO:0000981">
    <property type="term" value="F:DNA-binding transcription factor activity, RNA polymerase II-specific"/>
    <property type="evidence" value="ECO:0007669"/>
    <property type="project" value="InterPro"/>
</dbReference>
<evidence type="ECO:0000256" key="5">
    <source>
        <dbReference type="ARBA" id="ARBA00022833"/>
    </source>
</evidence>
<keyword evidence="2" id="KW-0479">Metal-binding</keyword>
<dbReference type="Proteomes" id="UP000730481">
    <property type="component" value="Unassembled WGS sequence"/>
</dbReference>
<sequence length="305" mass="34133">MESAITTSPLKPSGESDPSPRRATTDWMPAIVAEHINDSFQWLPCDSLTPLLPFGFDVLHDIYISPSLNQKTSSEKISLPFLKRFTESSSIVDGFDCGTLDQRRKLNEPLDDPQDQALIVKTSEIVSLIRRTTTRTQQRLDCNMSWSPVMEKACLDFFSPGNLCRYLRLFWSGWYPNSPIIHKPSFNLEAEPAGLVASLAVLGACLSPEPDDCVRAMAWLTPVEDAVFNDKVLFDSSIIASSDLAGDEPVMWNKLKALHAAYFICIAQNWEGSKEGRQRVRMDRYSHIVSVCNIALAYRSPADVI</sequence>
<gene>
    <name evidence="8" type="ORF">FBEOM_8855</name>
</gene>
<proteinExistence type="predicted"/>
<comment type="subcellular location">
    <subcellularLocation>
        <location evidence="1">Nucleus</location>
    </subcellularLocation>
</comment>
<dbReference type="AlphaFoldDB" id="A0A9P5AEF3"/>
<dbReference type="EMBL" id="PVQB02000430">
    <property type="protein sequence ID" value="KAF4337266.1"/>
    <property type="molecule type" value="Genomic_DNA"/>
</dbReference>
<dbReference type="InterPro" id="IPR051059">
    <property type="entry name" value="VerF-like"/>
</dbReference>
<accession>A0A9P5AEF3</accession>
<keyword evidence="4" id="KW-0863">Zinc-finger</keyword>
<dbReference type="PANTHER" id="PTHR40626:SF3">
    <property type="entry name" value="TRANSCRIPTION FACTOR WITH C2H2 AND ZN(2)-CYS(6) DNA BINDING DOMAIN (EUROFUNG)-RELATED"/>
    <property type="match status" value="1"/>
</dbReference>
<dbReference type="GO" id="GO:0000785">
    <property type="term" value="C:chromatin"/>
    <property type="evidence" value="ECO:0007669"/>
    <property type="project" value="TreeGrafter"/>
</dbReference>
<reference evidence="8" key="1">
    <citation type="journal article" date="2017" name="Mycologia">
        <title>Fusarium algeriense, sp. nov., a novel toxigenic crown rot pathogen of durum wheat from Algeria is nested in the Fusarium burgessii species complex.</title>
        <authorList>
            <person name="Laraba I."/>
            <person name="Keddad A."/>
            <person name="Boureghda H."/>
            <person name="Abdallah N."/>
            <person name="Vaughan M.M."/>
            <person name="Proctor R.H."/>
            <person name="Busman M."/>
            <person name="O'Donnell K."/>
        </authorList>
    </citation>
    <scope>NUCLEOTIDE SEQUENCE</scope>
    <source>
        <strain evidence="8">NRRL 25174</strain>
    </source>
</reference>
<evidence type="ECO:0000313" key="9">
    <source>
        <dbReference type="Proteomes" id="UP000730481"/>
    </source>
</evidence>
<evidence type="ECO:0000256" key="1">
    <source>
        <dbReference type="ARBA" id="ARBA00004123"/>
    </source>
</evidence>
<comment type="caution">
    <text evidence="8">The sequence shown here is derived from an EMBL/GenBank/DDBJ whole genome shotgun (WGS) entry which is preliminary data.</text>
</comment>
<dbReference type="GO" id="GO:0000978">
    <property type="term" value="F:RNA polymerase II cis-regulatory region sequence-specific DNA binding"/>
    <property type="evidence" value="ECO:0007669"/>
    <property type="project" value="InterPro"/>
</dbReference>
<keyword evidence="3" id="KW-0677">Repeat</keyword>
<feature type="compositionally biased region" description="Polar residues" evidence="7">
    <location>
        <begin position="1"/>
        <end position="10"/>
    </location>
</feature>
<reference evidence="8" key="2">
    <citation type="submission" date="2020-02" db="EMBL/GenBank/DDBJ databases">
        <title>Identification and distribution of gene clusters putatively required for synthesis of sphingolipid metabolism inhibitors in phylogenetically diverse species of the filamentous fungus Fusarium.</title>
        <authorList>
            <person name="Kim H.-S."/>
            <person name="Busman M."/>
            <person name="Brown D.W."/>
            <person name="Divon H."/>
            <person name="Uhlig S."/>
            <person name="Proctor R.H."/>
        </authorList>
    </citation>
    <scope>NUCLEOTIDE SEQUENCE</scope>
    <source>
        <strain evidence="8">NRRL 25174</strain>
    </source>
</reference>
<evidence type="ECO:0000313" key="8">
    <source>
        <dbReference type="EMBL" id="KAF4337266.1"/>
    </source>
</evidence>
<evidence type="ECO:0000256" key="7">
    <source>
        <dbReference type="SAM" id="MobiDB-lite"/>
    </source>
</evidence>
<protein>
    <recommendedName>
        <fullName evidence="10">Transcription factor domain-containing protein</fullName>
    </recommendedName>
</protein>
<evidence type="ECO:0000256" key="6">
    <source>
        <dbReference type="ARBA" id="ARBA00023242"/>
    </source>
</evidence>
<keyword evidence="9" id="KW-1185">Reference proteome</keyword>
<dbReference type="GO" id="GO:0005634">
    <property type="term" value="C:nucleus"/>
    <property type="evidence" value="ECO:0007669"/>
    <property type="project" value="UniProtKB-SubCell"/>
</dbReference>
<keyword evidence="6" id="KW-0539">Nucleus</keyword>
<dbReference type="PANTHER" id="PTHR40626">
    <property type="entry name" value="MIP31509P"/>
    <property type="match status" value="1"/>
</dbReference>
<evidence type="ECO:0000256" key="3">
    <source>
        <dbReference type="ARBA" id="ARBA00022737"/>
    </source>
</evidence>
<dbReference type="OrthoDB" id="654211at2759"/>
<name>A0A9P5AEF3_9HYPO</name>
<evidence type="ECO:0008006" key="10">
    <source>
        <dbReference type="Google" id="ProtNLM"/>
    </source>
</evidence>
<dbReference type="GO" id="GO:0008270">
    <property type="term" value="F:zinc ion binding"/>
    <property type="evidence" value="ECO:0007669"/>
    <property type="project" value="UniProtKB-KW"/>
</dbReference>
<organism evidence="8 9">
    <name type="scientific">Fusarium beomiforme</name>
    <dbReference type="NCBI Taxonomy" id="44412"/>
    <lineage>
        <taxon>Eukaryota</taxon>
        <taxon>Fungi</taxon>
        <taxon>Dikarya</taxon>
        <taxon>Ascomycota</taxon>
        <taxon>Pezizomycotina</taxon>
        <taxon>Sordariomycetes</taxon>
        <taxon>Hypocreomycetidae</taxon>
        <taxon>Hypocreales</taxon>
        <taxon>Nectriaceae</taxon>
        <taxon>Fusarium</taxon>
        <taxon>Fusarium burgessii species complex</taxon>
    </lineage>
</organism>